<dbReference type="AlphaFoldDB" id="A0A0C1YIL0"/>
<dbReference type="PANTHER" id="PTHR36791:SF2">
    <property type="entry name" value="OS03G0363400 PROTEIN"/>
    <property type="match status" value="1"/>
</dbReference>
<dbReference type="Pfam" id="PF03692">
    <property type="entry name" value="CxxCxxCC"/>
    <property type="match status" value="1"/>
</dbReference>
<comment type="caution">
    <text evidence="1">The sequence shown here is derived from an EMBL/GenBank/DDBJ whole genome shotgun (WGS) entry which is preliminary data.</text>
</comment>
<proteinExistence type="predicted"/>
<evidence type="ECO:0000313" key="1">
    <source>
        <dbReference type="EMBL" id="NEV68978.1"/>
    </source>
</evidence>
<reference evidence="1" key="2">
    <citation type="journal article" date="2015" name="Genome Announc.">
        <title>Draft Genome Sequence of Filamentous Marine Cyanobacterium Lyngbya confervoides Strain BDU141951.</title>
        <authorList>
            <person name="Chandrababunaidu M.M."/>
            <person name="Sen D."/>
            <person name="Tripathy S."/>
        </authorList>
    </citation>
    <scope>NUCLEOTIDE SEQUENCE</scope>
    <source>
        <strain evidence="1">BDU141951</strain>
    </source>
</reference>
<dbReference type="InterPro" id="IPR005358">
    <property type="entry name" value="Puta_zinc/iron-chelating_dom"/>
</dbReference>
<dbReference type="EMBL" id="JTHE02000003">
    <property type="protein sequence ID" value="NEV68978.1"/>
    <property type="molecule type" value="Genomic_DNA"/>
</dbReference>
<organism evidence="1">
    <name type="scientific">Lyngbya confervoides BDU141951</name>
    <dbReference type="NCBI Taxonomy" id="1574623"/>
    <lineage>
        <taxon>Bacteria</taxon>
        <taxon>Bacillati</taxon>
        <taxon>Cyanobacteriota</taxon>
        <taxon>Cyanophyceae</taxon>
        <taxon>Oscillatoriophycideae</taxon>
        <taxon>Oscillatoriales</taxon>
        <taxon>Microcoleaceae</taxon>
        <taxon>Lyngbya</taxon>
    </lineage>
</organism>
<gene>
    <name evidence="1" type="ORF">QQ91_017915</name>
</gene>
<protein>
    <submittedName>
        <fullName evidence="1">YkgJ family cysteine cluster protein</fullName>
    </submittedName>
</protein>
<reference evidence="1" key="1">
    <citation type="submission" date="2014-11" db="EMBL/GenBank/DDBJ databases">
        <authorList>
            <person name="Malar M.C."/>
            <person name="Sen D."/>
            <person name="Tripathy S."/>
        </authorList>
    </citation>
    <scope>NUCLEOTIDE SEQUENCE</scope>
    <source>
        <strain evidence="1">BDU141951</strain>
    </source>
</reference>
<reference evidence="1" key="3">
    <citation type="submission" date="2020-02" db="EMBL/GenBank/DDBJ databases">
        <authorList>
            <person name="Sarangi A.N."/>
            <person name="Ghosh S."/>
            <person name="Mukherjee M."/>
            <person name="Tripathy S."/>
        </authorList>
    </citation>
    <scope>NUCLEOTIDE SEQUENCE</scope>
    <source>
        <strain evidence="1">BDU141951</strain>
    </source>
</reference>
<accession>A0A0C1YIL0</accession>
<sequence length="120" mass="13670">MAHWQCIQGCGACCQLNPSDRPDLADYLTPDELAHYLSLVGEDGWCINYDHEQRRCKIYETRPDFCRVQPDTFSRMFGIDPAELDEFAIDCCEQQIAGVYGNQSAELDRFIATVDPDPET</sequence>
<name>A0A0C1YIL0_9CYAN</name>
<dbReference type="PANTHER" id="PTHR36791">
    <property type="entry name" value="OS03G0363400 PROTEIN"/>
    <property type="match status" value="1"/>
</dbReference>